<accession>A0A5J5DMK4</accession>
<dbReference type="Proteomes" id="UP000327493">
    <property type="component" value="Chromosome 2"/>
</dbReference>
<keyword evidence="9" id="KW-1185">Reference proteome</keyword>
<dbReference type="GO" id="GO:0003677">
    <property type="term" value="F:DNA binding"/>
    <property type="evidence" value="ECO:0007669"/>
    <property type="project" value="UniProtKB-KW"/>
</dbReference>
<dbReference type="SMART" id="SM00338">
    <property type="entry name" value="BRLZ"/>
    <property type="match status" value="1"/>
</dbReference>
<dbReference type="AlphaFoldDB" id="A0A5J5DMK4"/>
<dbReference type="InterPro" id="IPR004827">
    <property type="entry name" value="bZIP"/>
</dbReference>
<dbReference type="PROSITE" id="PS00036">
    <property type="entry name" value="BZIP_BASIC"/>
    <property type="match status" value="1"/>
</dbReference>
<keyword evidence="3" id="KW-0238">DNA-binding</keyword>
<evidence type="ECO:0000256" key="4">
    <source>
        <dbReference type="ARBA" id="ARBA00023163"/>
    </source>
</evidence>
<feature type="domain" description="BZIP" evidence="7">
    <location>
        <begin position="158"/>
        <end position="208"/>
    </location>
</feature>
<dbReference type="Pfam" id="PF07716">
    <property type="entry name" value="bZIP_2"/>
    <property type="match status" value="1"/>
</dbReference>
<dbReference type="InterPro" id="IPR047229">
    <property type="entry name" value="NFIL3-like"/>
</dbReference>
<evidence type="ECO:0000259" key="7">
    <source>
        <dbReference type="PROSITE" id="PS50217"/>
    </source>
</evidence>
<dbReference type="Gene3D" id="1.20.5.170">
    <property type="match status" value="1"/>
</dbReference>
<dbReference type="EMBL" id="VOFY01000002">
    <property type="protein sequence ID" value="KAA8594565.1"/>
    <property type="molecule type" value="Genomic_DNA"/>
</dbReference>
<evidence type="ECO:0000313" key="8">
    <source>
        <dbReference type="EMBL" id="KAA8594565.1"/>
    </source>
</evidence>
<organism evidence="8 9">
    <name type="scientific">Etheostoma spectabile</name>
    <name type="common">orangethroat darter</name>
    <dbReference type="NCBI Taxonomy" id="54343"/>
    <lineage>
        <taxon>Eukaryota</taxon>
        <taxon>Metazoa</taxon>
        <taxon>Chordata</taxon>
        <taxon>Craniata</taxon>
        <taxon>Vertebrata</taxon>
        <taxon>Euteleostomi</taxon>
        <taxon>Actinopterygii</taxon>
        <taxon>Neopterygii</taxon>
        <taxon>Teleostei</taxon>
        <taxon>Neoteleostei</taxon>
        <taxon>Acanthomorphata</taxon>
        <taxon>Eupercaria</taxon>
        <taxon>Perciformes</taxon>
        <taxon>Percoidei</taxon>
        <taxon>Percidae</taxon>
        <taxon>Etheostomatinae</taxon>
        <taxon>Etheostoma</taxon>
    </lineage>
</organism>
<dbReference type="SUPFAM" id="SSF57959">
    <property type="entry name" value="Leucine zipper domain"/>
    <property type="match status" value="1"/>
</dbReference>
<evidence type="ECO:0000313" key="9">
    <source>
        <dbReference type="Proteomes" id="UP000327493"/>
    </source>
</evidence>
<reference evidence="8 9" key="1">
    <citation type="submission" date="2019-08" db="EMBL/GenBank/DDBJ databases">
        <title>A chromosome-level genome assembly, high-density linkage maps, and genome scans reveal the genomic architecture of hybrid incompatibilities underlying speciation via character displacement in darters (Percidae: Etheostominae).</title>
        <authorList>
            <person name="Moran R.L."/>
            <person name="Catchen J.M."/>
            <person name="Fuller R.C."/>
        </authorList>
    </citation>
    <scope>NUCLEOTIDE SEQUENCE [LARGE SCALE GENOMIC DNA]</scope>
    <source>
        <strain evidence="8">EspeVRDwgs_2016</strain>
        <tissue evidence="8">Muscle</tissue>
    </source>
</reference>
<evidence type="ECO:0000256" key="1">
    <source>
        <dbReference type="ARBA" id="ARBA00006079"/>
    </source>
</evidence>
<dbReference type="InterPro" id="IPR047106">
    <property type="entry name" value="NFIL3-like_bZIP"/>
</dbReference>
<dbReference type="PANTHER" id="PTHR15284:SF6">
    <property type="entry name" value="HYPOTHETICAL LOC799271-RELATED"/>
    <property type="match status" value="1"/>
</dbReference>
<dbReference type="FunFam" id="1.20.5.170:FF:000025">
    <property type="entry name" value="nuclear factor interleukin-3-regulated protein-like"/>
    <property type="match status" value="1"/>
</dbReference>
<proteinExistence type="inferred from homology"/>
<evidence type="ECO:0000256" key="2">
    <source>
        <dbReference type="ARBA" id="ARBA00023015"/>
    </source>
</evidence>
<dbReference type="PROSITE" id="PS50217">
    <property type="entry name" value="BZIP"/>
    <property type="match status" value="1"/>
</dbReference>
<keyword evidence="4" id="KW-0804">Transcription</keyword>
<keyword evidence="2" id="KW-0805">Transcription regulation</keyword>
<sequence length="475" mass="51839">MVMRLHPKREFISVQRPKFRWFDSTVGRRMRRRGEKEGEGEGGGAVTRGEAPTPAEPCYKMTGQTVGGIIQELSGPSLLAVEGPGSRPLGRAVSFTDEAVSILTSTSQLAQTLLSHTFSLKPTKSLANAEAKAGSSCDEDNSNAARRKREFIPAEKKDDGYWDKRKKNNEAAKRSREKRRANDMVLERRVLGLLEENTRLRAELLALKFHFGLVKDPSDVSILPLSAPYCAHPTPSAKHFYQPHTDGSSYPNTPPSIHHVHPHPPQPSAIYGSRGAGILSSHSVSEESGVSTSCSSDVGSPVFFDDTLSECGGPSPRELVEEQQGYDSHICPLETNESQYVNRLDSPQSLRSLPHKLRFKGPAVCSDGGETSPSFDTRTSGPPVATVWPNIQVGNHQQAGWDSRPRSQALWSREEASGGLGPQYQNPGPSSGHCSSSSMQNLTQDASLRSQMSCLSQEVAQLKRLFSQQLLSKIA</sequence>
<dbReference type="PANTHER" id="PTHR15284">
    <property type="entry name" value="NUCLEAR FACTOR INTERLEUKIN-3-REGULATED PROTEIN"/>
    <property type="match status" value="1"/>
</dbReference>
<evidence type="ECO:0000256" key="6">
    <source>
        <dbReference type="SAM" id="MobiDB-lite"/>
    </source>
</evidence>
<dbReference type="GO" id="GO:0003700">
    <property type="term" value="F:DNA-binding transcription factor activity"/>
    <property type="evidence" value="ECO:0007669"/>
    <property type="project" value="InterPro"/>
</dbReference>
<feature type="region of interest" description="Disordered" evidence="6">
    <location>
        <begin position="160"/>
        <end position="179"/>
    </location>
</feature>
<feature type="compositionally biased region" description="Low complexity" evidence="6">
    <location>
        <begin position="427"/>
        <end position="438"/>
    </location>
</feature>
<comment type="caution">
    <text evidence="8">The sequence shown here is derived from an EMBL/GenBank/DDBJ whole genome shotgun (WGS) entry which is preliminary data.</text>
</comment>
<feature type="region of interest" description="Disordered" evidence="6">
    <location>
        <begin position="363"/>
        <end position="445"/>
    </location>
</feature>
<name>A0A5J5DMK4_9PERO</name>
<keyword evidence="5" id="KW-0539">Nucleus</keyword>
<dbReference type="GO" id="GO:0007623">
    <property type="term" value="P:circadian rhythm"/>
    <property type="evidence" value="ECO:0007669"/>
    <property type="project" value="TreeGrafter"/>
</dbReference>
<feature type="compositionally biased region" description="Polar residues" evidence="6">
    <location>
        <begin position="369"/>
        <end position="380"/>
    </location>
</feature>
<feature type="region of interest" description="Disordered" evidence="6">
    <location>
        <begin position="30"/>
        <end position="55"/>
    </location>
</feature>
<dbReference type="CDD" id="cd14694">
    <property type="entry name" value="bZIP_NFIL3"/>
    <property type="match status" value="1"/>
</dbReference>
<dbReference type="GO" id="GO:0005634">
    <property type="term" value="C:nucleus"/>
    <property type="evidence" value="ECO:0007669"/>
    <property type="project" value="TreeGrafter"/>
</dbReference>
<dbReference type="InterPro" id="IPR046347">
    <property type="entry name" value="bZIP_sf"/>
</dbReference>
<evidence type="ECO:0000256" key="5">
    <source>
        <dbReference type="ARBA" id="ARBA00023242"/>
    </source>
</evidence>
<evidence type="ECO:0000256" key="3">
    <source>
        <dbReference type="ARBA" id="ARBA00023125"/>
    </source>
</evidence>
<comment type="similarity">
    <text evidence="1">Belongs to the bZIP family. NFIL3 subfamily.</text>
</comment>
<protein>
    <recommendedName>
        <fullName evidence="7">BZIP domain-containing protein</fullName>
    </recommendedName>
</protein>
<gene>
    <name evidence="8" type="ORF">FQN60_011700</name>
</gene>